<dbReference type="GO" id="GO:0005737">
    <property type="term" value="C:cytoplasm"/>
    <property type="evidence" value="ECO:0007669"/>
    <property type="project" value="UniProtKB-SubCell"/>
</dbReference>
<evidence type="ECO:0000256" key="7">
    <source>
        <dbReference type="ARBA" id="ARBA00022807"/>
    </source>
</evidence>
<evidence type="ECO:0000256" key="8">
    <source>
        <dbReference type="ARBA" id="ARBA00022927"/>
    </source>
</evidence>
<evidence type="ECO:0000256" key="2">
    <source>
        <dbReference type="ARBA" id="ARBA00010958"/>
    </source>
</evidence>
<name>G0QKS0_ICHMU</name>
<keyword evidence="9 11" id="KW-0072">Autophagy</keyword>
<feature type="domain" description="Peptidase C54 catalytic" evidence="12">
    <location>
        <begin position="2"/>
        <end position="242"/>
    </location>
</feature>
<dbReference type="InterPro" id="IPR046792">
    <property type="entry name" value="Peptidase_C54_cat"/>
</dbReference>
<dbReference type="InterPro" id="IPR005078">
    <property type="entry name" value="Peptidase_C54"/>
</dbReference>
<evidence type="ECO:0000259" key="12">
    <source>
        <dbReference type="Pfam" id="PF03416"/>
    </source>
</evidence>
<keyword evidence="8 11" id="KW-0653">Protein transport</keyword>
<keyword evidence="14" id="KW-1185">Reference proteome</keyword>
<evidence type="ECO:0000256" key="4">
    <source>
        <dbReference type="ARBA" id="ARBA00022490"/>
    </source>
</evidence>
<reference evidence="13 14" key="1">
    <citation type="submission" date="2011-07" db="EMBL/GenBank/DDBJ databases">
        <authorList>
            <person name="Coyne R."/>
            <person name="Brami D."/>
            <person name="Johnson J."/>
            <person name="Hostetler J."/>
            <person name="Hannick L."/>
            <person name="Clark T."/>
            <person name="Cassidy-Hanley D."/>
            <person name="Inman J."/>
        </authorList>
    </citation>
    <scope>NUCLEOTIDE SEQUENCE [LARGE SCALE GENOMIC DNA]</scope>
    <source>
        <strain evidence="13 14">G5</strain>
    </source>
</reference>
<keyword evidence="3" id="KW-0813">Transport</keyword>
<comment type="function">
    <text evidence="11">Cysteine protease that plays a key role in autophagy by mediating both proteolytic activation and delipidation of ATG8 family proteins.</text>
</comment>
<dbReference type="Pfam" id="PF03416">
    <property type="entry name" value="Peptidase_C54"/>
    <property type="match status" value="1"/>
</dbReference>
<evidence type="ECO:0000256" key="11">
    <source>
        <dbReference type="RuleBase" id="RU363115"/>
    </source>
</evidence>
<dbReference type="GO" id="GO:0015031">
    <property type="term" value="P:protein transport"/>
    <property type="evidence" value="ECO:0007669"/>
    <property type="project" value="UniProtKB-KW"/>
</dbReference>
<comment type="catalytic activity">
    <reaction evidence="10">
        <text>[protein]-C-terminal L-amino acid-glycyl-phosphatidylethanolamide + H2O = [protein]-C-terminal L-amino acid-glycine + a 1,2-diacyl-sn-glycero-3-phosphoethanolamine</text>
        <dbReference type="Rhea" id="RHEA:67548"/>
        <dbReference type="Rhea" id="RHEA-COMP:17323"/>
        <dbReference type="Rhea" id="RHEA-COMP:17324"/>
        <dbReference type="ChEBI" id="CHEBI:15377"/>
        <dbReference type="ChEBI" id="CHEBI:64612"/>
        <dbReference type="ChEBI" id="CHEBI:172940"/>
        <dbReference type="ChEBI" id="CHEBI:172941"/>
    </reaction>
    <physiologicalReaction direction="left-to-right" evidence="10">
        <dbReference type="Rhea" id="RHEA:67549"/>
    </physiologicalReaction>
</comment>
<dbReference type="GO" id="GO:0016485">
    <property type="term" value="P:protein processing"/>
    <property type="evidence" value="ECO:0007669"/>
    <property type="project" value="TreeGrafter"/>
</dbReference>
<dbReference type="OMA" id="KMAGDWY"/>
<accession>G0QKS0</accession>
<keyword evidence="5 11" id="KW-0645">Protease</keyword>
<dbReference type="STRING" id="857967.G0QKS0"/>
<keyword evidence="4 11" id="KW-0963">Cytoplasm</keyword>
<dbReference type="InParanoid" id="G0QKS0"/>
<evidence type="ECO:0000256" key="6">
    <source>
        <dbReference type="ARBA" id="ARBA00022801"/>
    </source>
</evidence>
<evidence type="ECO:0000313" key="13">
    <source>
        <dbReference type="EMBL" id="EGR34192.1"/>
    </source>
</evidence>
<comment type="similarity">
    <text evidence="2 11">Belongs to the peptidase C54 family.</text>
</comment>
<dbReference type="Proteomes" id="UP000008983">
    <property type="component" value="Unassembled WGS sequence"/>
</dbReference>
<dbReference type="PANTHER" id="PTHR22624:SF49">
    <property type="entry name" value="CYSTEINE PROTEASE"/>
    <property type="match status" value="1"/>
</dbReference>
<keyword evidence="7" id="KW-0788">Thiol protease</keyword>
<evidence type="ECO:0000256" key="9">
    <source>
        <dbReference type="ARBA" id="ARBA00023006"/>
    </source>
</evidence>
<dbReference type="GO" id="GO:0035973">
    <property type="term" value="P:aggrephagy"/>
    <property type="evidence" value="ECO:0007669"/>
    <property type="project" value="TreeGrafter"/>
</dbReference>
<dbReference type="InterPro" id="IPR038765">
    <property type="entry name" value="Papain-like_cys_pep_sf"/>
</dbReference>
<dbReference type="OrthoDB" id="433762at2759"/>
<dbReference type="GO" id="GO:0004197">
    <property type="term" value="F:cysteine-type endopeptidase activity"/>
    <property type="evidence" value="ECO:0007669"/>
    <property type="project" value="TreeGrafter"/>
</dbReference>
<sequence length="285" mass="33730">MFESIIWITYRRKFPPLKAPQYEYISDTGWGCMIRVGQMALAEGLKRFQIKEDEIIDLFQDKKDSLFSIQNICEAGKEEFKLEAGDWFNPIRICYILQILNEKKGFKDLKIRTISSDRILIFEDLEMEFSSEKNGLILFLVCKLGLEKTEENYLKIALKIFDYKNSIGMIGGKPKKALFFVGRIEDQLIYLDPHYVQDFNQNNVDQNSYFCKNYAVLDQKKIDSSIGNVLFFENKEELKMFFQFLDQLKEEFVQDFFLAVEKVKPDYLKQVEYENELYSSDFEVL</sequence>
<dbReference type="PANTHER" id="PTHR22624">
    <property type="entry name" value="CYSTEINE PROTEASE ATG4"/>
    <property type="match status" value="1"/>
</dbReference>
<dbReference type="EC" id="3.4.22.-" evidence="11"/>
<dbReference type="GO" id="GO:0034727">
    <property type="term" value="P:piecemeal microautophagy of the nucleus"/>
    <property type="evidence" value="ECO:0007669"/>
    <property type="project" value="TreeGrafter"/>
</dbReference>
<dbReference type="eggNOG" id="KOG2674">
    <property type="taxonomic scope" value="Eukaryota"/>
</dbReference>
<dbReference type="GeneID" id="14910376"/>
<dbReference type="GO" id="GO:0019786">
    <property type="term" value="F:protein-phosphatidylethanolamide deconjugating activity"/>
    <property type="evidence" value="ECO:0007669"/>
    <property type="project" value="InterPro"/>
</dbReference>
<proteinExistence type="inferred from homology"/>
<dbReference type="EMBL" id="GL983182">
    <property type="protein sequence ID" value="EGR34192.1"/>
    <property type="molecule type" value="Genomic_DNA"/>
</dbReference>
<dbReference type="AlphaFoldDB" id="G0QKS0"/>
<gene>
    <name evidence="13" type="ORF">IMG5_021070</name>
</gene>
<evidence type="ECO:0000313" key="14">
    <source>
        <dbReference type="Proteomes" id="UP000008983"/>
    </source>
</evidence>
<dbReference type="SUPFAM" id="SSF54001">
    <property type="entry name" value="Cysteine proteinases"/>
    <property type="match status" value="1"/>
</dbReference>
<protein>
    <recommendedName>
        <fullName evidence="11">Cysteine protease</fullName>
        <ecNumber evidence="11">3.4.22.-</ecNumber>
    </recommendedName>
</protein>
<dbReference type="GO" id="GO:0000045">
    <property type="term" value="P:autophagosome assembly"/>
    <property type="evidence" value="ECO:0007669"/>
    <property type="project" value="TreeGrafter"/>
</dbReference>
<dbReference type="GO" id="GO:0000423">
    <property type="term" value="P:mitophagy"/>
    <property type="evidence" value="ECO:0007669"/>
    <property type="project" value="TreeGrafter"/>
</dbReference>
<comment type="subcellular location">
    <subcellularLocation>
        <location evidence="1 11">Cytoplasm</location>
    </subcellularLocation>
</comment>
<evidence type="ECO:0000256" key="1">
    <source>
        <dbReference type="ARBA" id="ARBA00004496"/>
    </source>
</evidence>
<dbReference type="RefSeq" id="XP_004039496.1">
    <property type="nucleotide sequence ID" value="XM_004039448.1"/>
</dbReference>
<evidence type="ECO:0000256" key="5">
    <source>
        <dbReference type="ARBA" id="ARBA00022670"/>
    </source>
</evidence>
<keyword evidence="6 11" id="KW-0378">Hydrolase</keyword>
<organism evidence="13 14">
    <name type="scientific">Ichthyophthirius multifiliis</name>
    <name type="common">White spot disease agent</name>
    <name type="synonym">Ich</name>
    <dbReference type="NCBI Taxonomy" id="5932"/>
    <lineage>
        <taxon>Eukaryota</taxon>
        <taxon>Sar</taxon>
        <taxon>Alveolata</taxon>
        <taxon>Ciliophora</taxon>
        <taxon>Intramacronucleata</taxon>
        <taxon>Oligohymenophorea</taxon>
        <taxon>Hymenostomatida</taxon>
        <taxon>Ophryoglenina</taxon>
        <taxon>Ichthyophthirius</taxon>
    </lineage>
</organism>
<evidence type="ECO:0000256" key="3">
    <source>
        <dbReference type="ARBA" id="ARBA00022448"/>
    </source>
</evidence>
<evidence type="ECO:0000256" key="10">
    <source>
        <dbReference type="ARBA" id="ARBA00029362"/>
    </source>
</evidence>